<dbReference type="Pfam" id="PF11951">
    <property type="entry name" value="Fungal_trans_2"/>
    <property type="match status" value="1"/>
</dbReference>
<dbReference type="GO" id="GO:0008270">
    <property type="term" value="F:zinc ion binding"/>
    <property type="evidence" value="ECO:0007669"/>
    <property type="project" value="InterPro"/>
</dbReference>
<keyword evidence="6" id="KW-1185">Reference proteome</keyword>
<dbReference type="STRING" id="1884261.A0A5C3QD01"/>
<dbReference type="AlphaFoldDB" id="A0A5C3QD01"/>
<evidence type="ECO:0000256" key="1">
    <source>
        <dbReference type="ARBA" id="ARBA00004123"/>
    </source>
</evidence>
<dbReference type="PANTHER" id="PTHR37534:SF20">
    <property type="entry name" value="PRO1A C6 ZINK-FINGER PROTEIN"/>
    <property type="match status" value="1"/>
</dbReference>
<dbReference type="Gene3D" id="4.10.240.10">
    <property type="entry name" value="Zn(2)-C6 fungal-type DNA-binding domain"/>
    <property type="match status" value="1"/>
</dbReference>
<feature type="region of interest" description="Disordered" evidence="3">
    <location>
        <begin position="251"/>
        <end position="324"/>
    </location>
</feature>
<evidence type="ECO:0000256" key="3">
    <source>
        <dbReference type="SAM" id="MobiDB-lite"/>
    </source>
</evidence>
<dbReference type="Proteomes" id="UP000305067">
    <property type="component" value="Unassembled WGS sequence"/>
</dbReference>
<feature type="compositionally biased region" description="Acidic residues" evidence="3">
    <location>
        <begin position="256"/>
        <end position="276"/>
    </location>
</feature>
<dbReference type="InterPro" id="IPR036864">
    <property type="entry name" value="Zn2-C6_fun-type_DNA-bd_sf"/>
</dbReference>
<dbReference type="EMBL" id="ML178833">
    <property type="protein sequence ID" value="TFK99426.1"/>
    <property type="molecule type" value="Genomic_DNA"/>
</dbReference>
<feature type="compositionally biased region" description="Low complexity" evidence="3">
    <location>
        <begin position="114"/>
        <end position="130"/>
    </location>
</feature>
<feature type="region of interest" description="Disordered" evidence="3">
    <location>
        <begin position="500"/>
        <end position="524"/>
    </location>
</feature>
<comment type="subcellular location">
    <subcellularLocation>
        <location evidence="1">Nucleus</location>
    </subcellularLocation>
</comment>
<dbReference type="SUPFAM" id="SSF57701">
    <property type="entry name" value="Zn2/Cys6 DNA-binding domain"/>
    <property type="match status" value="1"/>
</dbReference>
<evidence type="ECO:0000256" key="2">
    <source>
        <dbReference type="ARBA" id="ARBA00023242"/>
    </source>
</evidence>
<organism evidence="5 6">
    <name type="scientific">Pterulicium gracile</name>
    <dbReference type="NCBI Taxonomy" id="1884261"/>
    <lineage>
        <taxon>Eukaryota</taxon>
        <taxon>Fungi</taxon>
        <taxon>Dikarya</taxon>
        <taxon>Basidiomycota</taxon>
        <taxon>Agaricomycotina</taxon>
        <taxon>Agaricomycetes</taxon>
        <taxon>Agaricomycetidae</taxon>
        <taxon>Agaricales</taxon>
        <taxon>Pleurotineae</taxon>
        <taxon>Pterulaceae</taxon>
        <taxon>Pterulicium</taxon>
    </lineage>
</organism>
<dbReference type="OrthoDB" id="5419315at2759"/>
<feature type="compositionally biased region" description="Polar residues" evidence="3">
    <location>
        <begin position="277"/>
        <end position="292"/>
    </location>
</feature>
<keyword evidence="2" id="KW-0539">Nucleus</keyword>
<dbReference type="CDD" id="cd00067">
    <property type="entry name" value="GAL4"/>
    <property type="match status" value="1"/>
</dbReference>
<dbReference type="SMART" id="SM00066">
    <property type="entry name" value="GAL4"/>
    <property type="match status" value="1"/>
</dbReference>
<dbReference type="GO" id="GO:0000981">
    <property type="term" value="F:DNA-binding transcription factor activity, RNA polymerase II-specific"/>
    <property type="evidence" value="ECO:0007669"/>
    <property type="project" value="InterPro"/>
</dbReference>
<proteinExistence type="predicted"/>
<gene>
    <name evidence="5" type="ORF">BDV98DRAFT_594757</name>
</gene>
<feature type="domain" description="Zn(2)-C6 fungal-type" evidence="4">
    <location>
        <begin position="23"/>
        <end position="54"/>
    </location>
</feature>
<dbReference type="PROSITE" id="PS00463">
    <property type="entry name" value="ZN2_CY6_FUNGAL_1"/>
    <property type="match status" value="1"/>
</dbReference>
<dbReference type="InterPro" id="IPR001138">
    <property type="entry name" value="Zn2Cys6_DnaBD"/>
</dbReference>
<dbReference type="InterPro" id="IPR021858">
    <property type="entry name" value="Fun_TF"/>
</dbReference>
<feature type="compositionally biased region" description="Basic residues" evidence="3">
    <location>
        <begin position="174"/>
        <end position="192"/>
    </location>
</feature>
<dbReference type="GO" id="GO:0005634">
    <property type="term" value="C:nucleus"/>
    <property type="evidence" value="ECO:0007669"/>
    <property type="project" value="UniProtKB-SubCell"/>
</dbReference>
<name>A0A5C3QD01_9AGAR</name>
<reference evidence="5 6" key="1">
    <citation type="journal article" date="2019" name="Nat. Ecol. Evol.">
        <title>Megaphylogeny resolves global patterns of mushroom evolution.</title>
        <authorList>
            <person name="Varga T."/>
            <person name="Krizsan K."/>
            <person name="Foldi C."/>
            <person name="Dima B."/>
            <person name="Sanchez-Garcia M."/>
            <person name="Sanchez-Ramirez S."/>
            <person name="Szollosi G.J."/>
            <person name="Szarkandi J.G."/>
            <person name="Papp V."/>
            <person name="Albert L."/>
            <person name="Andreopoulos W."/>
            <person name="Angelini C."/>
            <person name="Antonin V."/>
            <person name="Barry K.W."/>
            <person name="Bougher N.L."/>
            <person name="Buchanan P."/>
            <person name="Buyck B."/>
            <person name="Bense V."/>
            <person name="Catcheside P."/>
            <person name="Chovatia M."/>
            <person name="Cooper J."/>
            <person name="Damon W."/>
            <person name="Desjardin D."/>
            <person name="Finy P."/>
            <person name="Geml J."/>
            <person name="Haridas S."/>
            <person name="Hughes K."/>
            <person name="Justo A."/>
            <person name="Karasinski D."/>
            <person name="Kautmanova I."/>
            <person name="Kiss B."/>
            <person name="Kocsube S."/>
            <person name="Kotiranta H."/>
            <person name="LaButti K.M."/>
            <person name="Lechner B.E."/>
            <person name="Liimatainen K."/>
            <person name="Lipzen A."/>
            <person name="Lukacs Z."/>
            <person name="Mihaltcheva S."/>
            <person name="Morgado L.N."/>
            <person name="Niskanen T."/>
            <person name="Noordeloos M.E."/>
            <person name="Ohm R.A."/>
            <person name="Ortiz-Santana B."/>
            <person name="Ovrebo C."/>
            <person name="Racz N."/>
            <person name="Riley R."/>
            <person name="Savchenko A."/>
            <person name="Shiryaev A."/>
            <person name="Soop K."/>
            <person name="Spirin V."/>
            <person name="Szebenyi C."/>
            <person name="Tomsovsky M."/>
            <person name="Tulloss R.E."/>
            <person name="Uehling J."/>
            <person name="Grigoriev I.V."/>
            <person name="Vagvolgyi C."/>
            <person name="Papp T."/>
            <person name="Martin F.M."/>
            <person name="Miettinen O."/>
            <person name="Hibbett D.S."/>
            <person name="Nagy L.G."/>
        </authorList>
    </citation>
    <scope>NUCLEOTIDE SEQUENCE [LARGE SCALE GENOMIC DNA]</scope>
    <source>
        <strain evidence="5 6">CBS 309.79</strain>
    </source>
</reference>
<feature type="region of interest" description="Disordered" evidence="3">
    <location>
        <begin position="111"/>
        <end position="238"/>
    </location>
</feature>
<evidence type="ECO:0000313" key="5">
    <source>
        <dbReference type="EMBL" id="TFK99426.1"/>
    </source>
</evidence>
<protein>
    <submittedName>
        <fullName evidence="5">Fungal-specific transcription factor domain-containing protein</fullName>
    </submittedName>
</protein>
<dbReference type="PROSITE" id="PS50048">
    <property type="entry name" value="ZN2_CY6_FUNGAL_2"/>
    <property type="match status" value="1"/>
</dbReference>
<dbReference type="PANTHER" id="PTHR37534">
    <property type="entry name" value="TRANSCRIPTIONAL ACTIVATOR PROTEIN UGA3"/>
    <property type="match status" value="1"/>
</dbReference>
<sequence>MPPAAKSKKSAPKAPGTVRAKSGCYTCRIRRKKCDEKPNEDGFCETCVRLRLQCLGFGAKRPDWLRENRRVLELRDKIKTFLASQGMIKGHSAAGPRSQNERSNFLQLVEGEYSSSTEDSPPTPTLSLSPADDHHHHHGGHPSYQPTSHVRGHSAWSEGNTLPPMNSHYSSHGHGGHHSHPHSHPSHSHSHHVNGITFVDLAPPHLRPSSPYPSHHEPASSSSSYPPYNSSYSAHSSANSLVPPFPCANNILPSDVADDDDLDEDDMMDLDDEDMEGSSTPEGSPTRPTSSAAGPRTKVKRESMSGPPSFPRRPPIHANTLSSGSIPSIISPGVASAAHTAAPTHNVVSPAIASSFSSTYSTALLGLEEFDDIDWEDEFAVPGDPAAMGFAFPGAPGALVPTHGAPAFSSMHGGGSNSYQIPPHLFMSPTLMTPADPHMASIDDLVRHYVQNVIGIEYLLADKATLHHLSAQLIQLTAAGNPSVVSDAVRLLAAVHRNRSRGEPSNATLTRLLLDGPPTSPGGTVRSAMEDPALKNQYRALQPLLLKDQHISTGEAFAALQIISAFLFDGGTGYRWHRWLHLACQYADGVLNDKRWTGPAEALVRADETVGFVVKTTMWFDVLASITLGKAPHFINVFRTIFGPGSSGDEQGQRMVPRQLSMMAVMGCENAIVWALAEVSALAQWKTEQLARGTLSVPELVRKGAAVEKHLTPAPAAFFTDDLAMYRQYSSEIFRASTSVYLHSVVSGDYPAVGEIRRGVREMIECLEEIPGMDGGTGTGKQVEGAKGGPAFIFSRSVIRMTVFSIFICGCLTDDAKQRNVLLTRLRQQQTLEKIGNCDGITDLLEEVWRKRDRGPAWAEVPWREALSKAEMLLV</sequence>
<evidence type="ECO:0000313" key="6">
    <source>
        <dbReference type="Proteomes" id="UP000305067"/>
    </source>
</evidence>
<feature type="compositionally biased region" description="Low complexity" evidence="3">
    <location>
        <begin position="208"/>
        <end position="238"/>
    </location>
</feature>
<evidence type="ECO:0000259" key="4">
    <source>
        <dbReference type="PROSITE" id="PS50048"/>
    </source>
</evidence>
<accession>A0A5C3QD01</accession>